<organism evidence="1 2">
    <name type="scientific">Xanthomonas bonasiae</name>
    <dbReference type="NCBI Taxonomy" id="2810351"/>
    <lineage>
        <taxon>Bacteria</taxon>
        <taxon>Pseudomonadati</taxon>
        <taxon>Pseudomonadota</taxon>
        <taxon>Gammaproteobacteria</taxon>
        <taxon>Lysobacterales</taxon>
        <taxon>Lysobacteraceae</taxon>
        <taxon>Xanthomonas</taxon>
    </lineage>
</organism>
<keyword evidence="2" id="KW-1185">Reference proteome</keyword>
<gene>
    <name evidence="1" type="ORF">JR064_19090</name>
</gene>
<dbReference type="RefSeq" id="WP_206230753.1">
    <property type="nucleotide sequence ID" value="NZ_JAFIWB010000027.1"/>
</dbReference>
<evidence type="ECO:0000313" key="1">
    <source>
        <dbReference type="EMBL" id="MBN6104273.1"/>
    </source>
</evidence>
<sequence length="151" mass="16689">MALHDHPTFDWVQLPEGRARFSGLVRGVDELGHETFAVEIGGNEFFGEIDRAFLPNDNDYNIEVMSFGYGSEKCLGMPMHGACQIFSKAEIGTIQTLIVQLIAAGTHFADRPSVLTEYPSARFMGQVSFKNGWALVADDEATSDPNHRCFS</sequence>
<protein>
    <submittedName>
        <fullName evidence="1">Uncharacterized protein</fullName>
    </submittedName>
</protein>
<name>A0ABS3B6M7_9XANT</name>
<accession>A0ABS3B6M7</accession>
<proteinExistence type="predicted"/>
<comment type="caution">
    <text evidence="1">The sequence shown here is derived from an EMBL/GenBank/DDBJ whole genome shotgun (WGS) entry which is preliminary data.</text>
</comment>
<reference evidence="1 2" key="1">
    <citation type="submission" date="2021-02" db="EMBL/GenBank/DDBJ databases">
        <title>Taxonomically Unique Crown Gall-Associated Xanthomonas Stains Have Deficiency in Virulence Repertories.</title>
        <authorList>
            <person name="Mafakheri H."/>
            <person name="Taghavi S.M."/>
            <person name="Dimkic I."/>
            <person name="Nemanja K."/>
            <person name="Osdaghi E."/>
        </authorList>
    </citation>
    <scope>NUCLEOTIDE SEQUENCE [LARGE SCALE GENOMIC DNA]</scope>
    <source>
        <strain evidence="1 2">FX4</strain>
    </source>
</reference>
<dbReference type="EMBL" id="JAFIWB010000027">
    <property type="protein sequence ID" value="MBN6104273.1"/>
    <property type="molecule type" value="Genomic_DNA"/>
</dbReference>
<evidence type="ECO:0000313" key="2">
    <source>
        <dbReference type="Proteomes" id="UP000695802"/>
    </source>
</evidence>
<dbReference type="Proteomes" id="UP000695802">
    <property type="component" value="Unassembled WGS sequence"/>
</dbReference>